<protein>
    <submittedName>
        <fullName evidence="1">Uncharacterized protein</fullName>
    </submittedName>
</protein>
<gene>
    <name evidence="1" type="ORF">ENU14_03750</name>
</gene>
<dbReference type="EMBL" id="DTBJ01000028">
    <property type="protein sequence ID" value="HGM58685.1"/>
    <property type="molecule type" value="Genomic_DNA"/>
</dbReference>
<dbReference type="AlphaFoldDB" id="A0A7C4H993"/>
<evidence type="ECO:0000313" key="1">
    <source>
        <dbReference type="EMBL" id="HGM58685.1"/>
    </source>
</evidence>
<accession>A0A7C4H993</accession>
<comment type="caution">
    <text evidence="1">The sequence shown here is derived from an EMBL/GenBank/DDBJ whole genome shotgun (WGS) entry which is preliminary data.</text>
</comment>
<name>A0A7C4H993_STAMA</name>
<sequence>MSVDKNTLNRLLKEFDQSIVEEILEKGYVTGYSAWRLYDFLKKYSKRVLYEDEEIDEHECYIVLLELITNQYYLLLKINSDVNGFILDEFDKEFFERVMEKFRECVKKQ</sequence>
<proteinExistence type="predicted"/>
<organism evidence="1">
    <name type="scientific">Staphylothermus marinus</name>
    <dbReference type="NCBI Taxonomy" id="2280"/>
    <lineage>
        <taxon>Archaea</taxon>
        <taxon>Thermoproteota</taxon>
        <taxon>Thermoprotei</taxon>
        <taxon>Desulfurococcales</taxon>
        <taxon>Desulfurococcaceae</taxon>
        <taxon>Staphylothermus</taxon>
    </lineage>
</organism>
<reference evidence="1" key="1">
    <citation type="journal article" date="2020" name="mSystems">
        <title>Genome- and Community-Level Interaction Insights into Carbon Utilization and Element Cycling Functions of Hydrothermarchaeota in Hydrothermal Sediment.</title>
        <authorList>
            <person name="Zhou Z."/>
            <person name="Liu Y."/>
            <person name="Xu W."/>
            <person name="Pan J."/>
            <person name="Luo Z.H."/>
            <person name="Li M."/>
        </authorList>
    </citation>
    <scope>NUCLEOTIDE SEQUENCE [LARGE SCALE GENOMIC DNA]</scope>
    <source>
        <strain evidence="1">SpSt-642</strain>
    </source>
</reference>